<evidence type="ECO:0000256" key="4">
    <source>
        <dbReference type="ARBA" id="ARBA00023306"/>
    </source>
</evidence>
<name>A0AAP0E584_9MAGN</name>
<protein>
    <recommendedName>
        <fullName evidence="10">Cyclin-D6-1</fullName>
    </recommendedName>
</protein>
<dbReference type="InterPro" id="IPR006671">
    <property type="entry name" value="Cyclin_N"/>
</dbReference>
<dbReference type="SMART" id="SM00385">
    <property type="entry name" value="CYCLIN"/>
    <property type="match status" value="1"/>
</dbReference>
<feature type="domain" description="Cyclin-like" evidence="6">
    <location>
        <begin position="45"/>
        <end position="132"/>
    </location>
</feature>
<dbReference type="FunFam" id="1.10.472.10:FF:000060">
    <property type="entry name" value="D6-type cyclin"/>
    <property type="match status" value="1"/>
</dbReference>
<proteinExistence type="inferred from homology"/>
<keyword evidence="3 5" id="KW-0195">Cyclin</keyword>
<sequence length="295" mass="33728">MDFDLENPLTAFQDHHLPPLFASESDHTPNYHYKSRDSDLALRRDAVSMIFQLSGSFDRFVQYLAVNYFDRFVSAQGMPRGEPWILRLVAISCVSLAAKMKQVEFSLTDFQRDGRFIFDVQTIQRMEVLILGALKWRMRSVTPFSFLHFFISLLQIKDSPQLQECTRNRAVEIIFRAQSAETVLICFKPSMIAASALLCAAHDLFPSQRLCFMNVILSCEYVNKETLLDCHNAMGETLTDGFESSSLDSISGSDTPVSVLHRHRHCSSSETTTTPHEPSKRRKICDFRLSQIQHC</sequence>
<evidence type="ECO:0000259" key="6">
    <source>
        <dbReference type="SMART" id="SM00385"/>
    </source>
</evidence>
<dbReference type="AlphaFoldDB" id="A0AAP0E584"/>
<dbReference type="InterPro" id="IPR036915">
    <property type="entry name" value="Cyclin-like_sf"/>
</dbReference>
<keyword evidence="4" id="KW-0131">Cell cycle</keyword>
<evidence type="ECO:0000313" key="8">
    <source>
        <dbReference type="EMBL" id="KAK9085042.1"/>
    </source>
</evidence>
<dbReference type="PANTHER" id="PTHR10177">
    <property type="entry name" value="CYCLINS"/>
    <property type="match status" value="1"/>
</dbReference>
<accession>A0AAP0E584</accession>
<dbReference type="Proteomes" id="UP001417504">
    <property type="component" value="Unassembled WGS sequence"/>
</dbReference>
<organism evidence="8 9">
    <name type="scientific">Stephania japonica</name>
    <dbReference type="NCBI Taxonomy" id="461633"/>
    <lineage>
        <taxon>Eukaryota</taxon>
        <taxon>Viridiplantae</taxon>
        <taxon>Streptophyta</taxon>
        <taxon>Embryophyta</taxon>
        <taxon>Tracheophyta</taxon>
        <taxon>Spermatophyta</taxon>
        <taxon>Magnoliopsida</taxon>
        <taxon>Ranunculales</taxon>
        <taxon>Menispermaceae</taxon>
        <taxon>Menispermoideae</taxon>
        <taxon>Cissampelideae</taxon>
        <taxon>Stephania</taxon>
    </lineage>
</organism>
<comment type="caution">
    <text evidence="8">The sequence shown here is derived from an EMBL/GenBank/DDBJ whole genome shotgun (WGS) entry which is preliminary data.</text>
</comment>
<evidence type="ECO:0000313" key="9">
    <source>
        <dbReference type="Proteomes" id="UP001417504"/>
    </source>
</evidence>
<dbReference type="EMBL" id="JBBNAE010000011">
    <property type="protein sequence ID" value="KAK9085042.1"/>
    <property type="molecule type" value="Genomic_DNA"/>
</dbReference>
<dbReference type="SMART" id="SM01332">
    <property type="entry name" value="Cyclin_C"/>
    <property type="match status" value="1"/>
</dbReference>
<dbReference type="InterPro" id="IPR004367">
    <property type="entry name" value="Cyclin_C-dom"/>
</dbReference>
<dbReference type="Pfam" id="PF02984">
    <property type="entry name" value="Cyclin_C"/>
    <property type="match status" value="1"/>
</dbReference>
<dbReference type="GO" id="GO:0051301">
    <property type="term" value="P:cell division"/>
    <property type="evidence" value="ECO:0007669"/>
    <property type="project" value="UniProtKB-KW"/>
</dbReference>
<comment type="similarity">
    <text evidence="1">Belongs to the cyclin family. Cyclin D subfamily.</text>
</comment>
<dbReference type="SUPFAM" id="SSF47954">
    <property type="entry name" value="Cyclin-like"/>
    <property type="match status" value="2"/>
</dbReference>
<dbReference type="Gene3D" id="1.10.472.10">
    <property type="entry name" value="Cyclin-like"/>
    <property type="match status" value="2"/>
</dbReference>
<gene>
    <name evidence="8" type="ORF">Sjap_025453</name>
</gene>
<dbReference type="Pfam" id="PF00134">
    <property type="entry name" value="Cyclin_N"/>
    <property type="match status" value="1"/>
</dbReference>
<dbReference type="FunFam" id="1.10.472.10:FF:000040">
    <property type="entry name" value="D6-type cyclin"/>
    <property type="match status" value="1"/>
</dbReference>
<evidence type="ECO:0000256" key="3">
    <source>
        <dbReference type="ARBA" id="ARBA00023127"/>
    </source>
</evidence>
<evidence type="ECO:0000259" key="7">
    <source>
        <dbReference type="SMART" id="SM01332"/>
    </source>
</evidence>
<evidence type="ECO:0000256" key="2">
    <source>
        <dbReference type="ARBA" id="ARBA00022618"/>
    </source>
</evidence>
<dbReference type="CDD" id="cd20544">
    <property type="entry name" value="CYCLIN_AtCycD-like_rpt2"/>
    <property type="match status" value="1"/>
</dbReference>
<dbReference type="InterPro" id="IPR039361">
    <property type="entry name" value="Cyclin"/>
</dbReference>
<evidence type="ECO:0000256" key="1">
    <source>
        <dbReference type="ARBA" id="ARBA00009065"/>
    </source>
</evidence>
<dbReference type="InterPro" id="IPR013763">
    <property type="entry name" value="Cyclin-like_dom"/>
</dbReference>
<evidence type="ECO:0000256" key="5">
    <source>
        <dbReference type="RuleBase" id="RU000383"/>
    </source>
</evidence>
<reference evidence="8 9" key="1">
    <citation type="submission" date="2024-01" db="EMBL/GenBank/DDBJ databases">
        <title>Genome assemblies of Stephania.</title>
        <authorList>
            <person name="Yang L."/>
        </authorList>
    </citation>
    <scope>NUCLEOTIDE SEQUENCE [LARGE SCALE GENOMIC DNA]</scope>
    <source>
        <strain evidence="8">QJT</strain>
        <tissue evidence="8">Leaf</tissue>
    </source>
</reference>
<keyword evidence="9" id="KW-1185">Reference proteome</keyword>
<feature type="domain" description="Cyclin C-terminal" evidence="7">
    <location>
        <begin position="141"/>
        <end position="277"/>
    </location>
</feature>
<evidence type="ECO:0008006" key="10">
    <source>
        <dbReference type="Google" id="ProtNLM"/>
    </source>
</evidence>
<keyword evidence="2" id="KW-0132">Cell division</keyword>